<keyword evidence="2 6" id="KW-0812">Transmembrane</keyword>
<evidence type="ECO:0000256" key="6">
    <source>
        <dbReference type="SAM" id="Phobius"/>
    </source>
</evidence>
<dbReference type="PANTHER" id="PTHR46140">
    <property type="entry name" value="VACUOLAR TRANSPORTER CHAPERONE 1-RELATED"/>
    <property type="match status" value="1"/>
</dbReference>
<name>A0A1W0E5A3_9MICR</name>
<gene>
    <name evidence="8" type="primary">nrf1</name>
    <name evidence="8" type="ORF">EHP00_1306</name>
</gene>
<dbReference type="AlphaFoldDB" id="A0A1W0E5A3"/>
<dbReference type="InterPro" id="IPR003807">
    <property type="entry name" value="DUF202"/>
</dbReference>
<sequence>MNSRPTNSEFTDSNEYINTNNGQQENISEYQREMQNSSAFPRPHCENPTRIAIPVRVEPKVFFANERTFLSWVQFAIFLGGIGTAMLGLESYRANICGIVMIFVAIVFACYALHLFFWRAERIRRREPGPYDDTRGPFLLVGMFIVALIFSVLFKFPMKGGKHLID</sequence>
<protein>
    <submittedName>
        <fullName evidence="8">Nrf1</fullName>
    </submittedName>
</protein>
<evidence type="ECO:0000256" key="4">
    <source>
        <dbReference type="ARBA" id="ARBA00023136"/>
    </source>
</evidence>
<comment type="subcellular location">
    <subcellularLocation>
        <location evidence="1">Endomembrane system</location>
        <topology evidence="1">Multi-pass membrane protein</topology>
    </subcellularLocation>
</comment>
<evidence type="ECO:0000256" key="2">
    <source>
        <dbReference type="ARBA" id="ARBA00022692"/>
    </source>
</evidence>
<dbReference type="VEuPathDB" id="MicrosporidiaDB:EHP00_1306"/>
<organism evidence="8 9">
    <name type="scientific">Ecytonucleospora hepatopenaei</name>
    <dbReference type="NCBI Taxonomy" id="646526"/>
    <lineage>
        <taxon>Eukaryota</taxon>
        <taxon>Fungi</taxon>
        <taxon>Fungi incertae sedis</taxon>
        <taxon>Microsporidia</taxon>
        <taxon>Enterocytozoonidae</taxon>
        <taxon>Ecytonucleospora</taxon>
    </lineage>
</organism>
<comment type="caution">
    <text evidence="8">The sequence shown here is derived from an EMBL/GenBank/DDBJ whole genome shotgun (WGS) entry which is preliminary data.</text>
</comment>
<keyword evidence="4 6" id="KW-0472">Membrane</keyword>
<evidence type="ECO:0000256" key="5">
    <source>
        <dbReference type="SAM" id="MobiDB-lite"/>
    </source>
</evidence>
<dbReference type="Pfam" id="PF02656">
    <property type="entry name" value="DUF202"/>
    <property type="match status" value="1"/>
</dbReference>
<dbReference type="InterPro" id="IPR051572">
    <property type="entry name" value="VTC_Complex_Subunit"/>
</dbReference>
<keyword evidence="9" id="KW-1185">Reference proteome</keyword>
<feature type="domain" description="DUF202" evidence="7">
    <location>
        <begin position="60"/>
        <end position="120"/>
    </location>
</feature>
<evidence type="ECO:0000313" key="9">
    <source>
        <dbReference type="Proteomes" id="UP000192758"/>
    </source>
</evidence>
<accession>A0A1W0E5A3</accession>
<dbReference type="EMBL" id="MNPJ01000020">
    <property type="protein sequence ID" value="OQS54457.1"/>
    <property type="molecule type" value="Genomic_DNA"/>
</dbReference>
<proteinExistence type="predicted"/>
<feature type="transmembrane region" description="Helical" evidence="6">
    <location>
        <begin position="69"/>
        <end position="89"/>
    </location>
</feature>
<evidence type="ECO:0000313" key="8">
    <source>
        <dbReference type="EMBL" id="OQS54457.1"/>
    </source>
</evidence>
<evidence type="ECO:0000256" key="1">
    <source>
        <dbReference type="ARBA" id="ARBA00004127"/>
    </source>
</evidence>
<dbReference type="OrthoDB" id="2243669at2759"/>
<feature type="transmembrane region" description="Helical" evidence="6">
    <location>
        <begin position="138"/>
        <end position="156"/>
    </location>
</feature>
<keyword evidence="3 6" id="KW-1133">Transmembrane helix</keyword>
<dbReference type="PANTHER" id="PTHR46140:SF1">
    <property type="entry name" value="VACUOLAR TRANSPORTER CHAPERONE COMPLEX SUBUNIT 4-RELATED"/>
    <property type="match status" value="1"/>
</dbReference>
<dbReference type="Proteomes" id="UP000192758">
    <property type="component" value="Unassembled WGS sequence"/>
</dbReference>
<feature type="region of interest" description="Disordered" evidence="5">
    <location>
        <begin position="1"/>
        <end position="20"/>
    </location>
</feature>
<evidence type="ECO:0000259" key="7">
    <source>
        <dbReference type="Pfam" id="PF02656"/>
    </source>
</evidence>
<evidence type="ECO:0000256" key="3">
    <source>
        <dbReference type="ARBA" id="ARBA00022989"/>
    </source>
</evidence>
<dbReference type="STRING" id="646526.A0A1W0E5A3"/>
<feature type="transmembrane region" description="Helical" evidence="6">
    <location>
        <begin position="96"/>
        <end position="118"/>
    </location>
</feature>
<dbReference type="GO" id="GO:0012505">
    <property type="term" value="C:endomembrane system"/>
    <property type="evidence" value="ECO:0007669"/>
    <property type="project" value="UniProtKB-SubCell"/>
</dbReference>
<reference evidence="8 9" key="1">
    <citation type="journal article" date="2017" name="Environ. Microbiol.">
        <title>Decay of the glycolytic pathway and adaptation to intranuclear parasitism within Enterocytozoonidae microsporidia.</title>
        <authorList>
            <person name="Wiredu Boakye D."/>
            <person name="Jaroenlak P."/>
            <person name="Prachumwat A."/>
            <person name="Williams T.A."/>
            <person name="Bateman K.S."/>
            <person name="Itsathitphaisarn O."/>
            <person name="Sritunyalucksana K."/>
            <person name="Paszkiewicz K.H."/>
            <person name="Moore K.A."/>
            <person name="Stentiford G.D."/>
            <person name="Williams B.A."/>
        </authorList>
    </citation>
    <scope>NUCLEOTIDE SEQUENCE [LARGE SCALE GENOMIC DNA]</scope>
    <source>
        <strain evidence="8 9">TH1</strain>
    </source>
</reference>